<dbReference type="Gene3D" id="3.90.550.10">
    <property type="entry name" value="Spore Coat Polysaccharide Biosynthesis Protein SpsA, Chain A"/>
    <property type="match status" value="1"/>
</dbReference>
<keyword evidence="7 18" id="KW-0808">Transferase</keyword>
<organism evidence="20 21">
    <name type="scientific">Dimorphilus gyrociliatus</name>
    <dbReference type="NCBI Taxonomy" id="2664684"/>
    <lineage>
        <taxon>Eukaryota</taxon>
        <taxon>Metazoa</taxon>
        <taxon>Spiralia</taxon>
        <taxon>Lophotrochozoa</taxon>
        <taxon>Annelida</taxon>
        <taxon>Polychaeta</taxon>
        <taxon>Polychaeta incertae sedis</taxon>
        <taxon>Dinophilidae</taxon>
        <taxon>Dimorphilus</taxon>
    </lineage>
</organism>
<keyword evidence="8 18" id="KW-0812">Transmembrane</keyword>
<keyword evidence="6 18" id="KW-0328">Glycosyltransferase</keyword>
<evidence type="ECO:0000313" key="20">
    <source>
        <dbReference type="EMBL" id="CAD5111401.1"/>
    </source>
</evidence>
<evidence type="ECO:0000256" key="15">
    <source>
        <dbReference type="ARBA" id="ARBA00023157"/>
    </source>
</evidence>
<dbReference type="EMBL" id="CAJFCJ010000001">
    <property type="protein sequence ID" value="CAD5111401.1"/>
    <property type="molecule type" value="Genomic_DNA"/>
</dbReference>
<evidence type="ECO:0000256" key="12">
    <source>
        <dbReference type="ARBA" id="ARBA00022989"/>
    </source>
</evidence>
<keyword evidence="13 18" id="KW-0333">Golgi apparatus</keyword>
<protein>
    <recommendedName>
        <fullName evidence="5 18">Polypeptide N-acetylgalactosaminyltransferase</fullName>
        <ecNumber evidence="18">2.4.1.-</ecNumber>
    </recommendedName>
    <alternativeName>
        <fullName evidence="18">Protein-UDP acetylgalactosaminyltransferase</fullName>
    </alternativeName>
</protein>
<dbReference type="CDD" id="cd23433">
    <property type="entry name" value="beta-trefoil_Ricin_GALNT1-like"/>
    <property type="match status" value="1"/>
</dbReference>
<reference evidence="20 21" key="1">
    <citation type="submission" date="2020-08" db="EMBL/GenBank/DDBJ databases">
        <authorList>
            <person name="Hejnol A."/>
        </authorList>
    </citation>
    <scope>NUCLEOTIDE SEQUENCE [LARGE SCALE GENOMIC DNA]</scope>
</reference>
<dbReference type="GO" id="GO:0046872">
    <property type="term" value="F:metal ion binding"/>
    <property type="evidence" value="ECO:0007669"/>
    <property type="project" value="UniProtKB-KW"/>
</dbReference>
<comment type="similarity">
    <text evidence="4 18">Belongs to the glycosyltransferase 2 family. GalNAc-T subfamily.</text>
</comment>
<keyword evidence="17 18" id="KW-0464">Manganese</keyword>
<keyword evidence="21" id="KW-1185">Reference proteome</keyword>
<name>A0A7I8V886_9ANNE</name>
<dbReference type="CDD" id="cd02510">
    <property type="entry name" value="pp-GalNAc-T"/>
    <property type="match status" value="1"/>
</dbReference>
<evidence type="ECO:0000256" key="6">
    <source>
        <dbReference type="ARBA" id="ARBA00022676"/>
    </source>
</evidence>
<dbReference type="GO" id="GO:0006493">
    <property type="term" value="P:protein O-linked glycosylation"/>
    <property type="evidence" value="ECO:0007669"/>
    <property type="project" value="TreeGrafter"/>
</dbReference>
<keyword evidence="11" id="KW-0735">Signal-anchor</keyword>
<evidence type="ECO:0000256" key="11">
    <source>
        <dbReference type="ARBA" id="ARBA00022968"/>
    </source>
</evidence>
<proteinExistence type="inferred from homology"/>
<keyword evidence="10 18" id="KW-0430">Lectin</keyword>
<evidence type="ECO:0000256" key="2">
    <source>
        <dbReference type="ARBA" id="ARBA00004323"/>
    </source>
</evidence>
<dbReference type="SUPFAM" id="SSF50370">
    <property type="entry name" value="Ricin B-like lectins"/>
    <property type="match status" value="1"/>
</dbReference>
<evidence type="ECO:0000256" key="14">
    <source>
        <dbReference type="ARBA" id="ARBA00023136"/>
    </source>
</evidence>
<dbReference type="SUPFAM" id="SSF53448">
    <property type="entry name" value="Nucleotide-diphospho-sugar transferases"/>
    <property type="match status" value="1"/>
</dbReference>
<dbReference type="GO" id="GO:0030246">
    <property type="term" value="F:carbohydrate binding"/>
    <property type="evidence" value="ECO:0007669"/>
    <property type="project" value="UniProtKB-KW"/>
</dbReference>
<dbReference type="PANTHER" id="PTHR11675:SF101">
    <property type="entry name" value="POLYPEPTIDE N-ACETYLGALACTOSAMINYLTRANSFERASE 5"/>
    <property type="match status" value="1"/>
</dbReference>
<dbReference type="GO" id="GO:0000139">
    <property type="term" value="C:Golgi membrane"/>
    <property type="evidence" value="ECO:0007669"/>
    <property type="project" value="UniProtKB-SubCell"/>
</dbReference>
<dbReference type="Pfam" id="PF00652">
    <property type="entry name" value="Ricin_B_lectin"/>
    <property type="match status" value="1"/>
</dbReference>
<gene>
    <name evidence="20" type="ORF">DGYR_LOCUS703</name>
</gene>
<evidence type="ECO:0000313" key="21">
    <source>
        <dbReference type="Proteomes" id="UP000549394"/>
    </source>
</evidence>
<dbReference type="InterPro" id="IPR045885">
    <property type="entry name" value="GalNAc-T"/>
</dbReference>
<dbReference type="InterPro" id="IPR035992">
    <property type="entry name" value="Ricin_B-like_lectins"/>
</dbReference>
<evidence type="ECO:0000256" key="8">
    <source>
        <dbReference type="ARBA" id="ARBA00022692"/>
    </source>
</evidence>
<evidence type="ECO:0000259" key="19">
    <source>
        <dbReference type="SMART" id="SM00458"/>
    </source>
</evidence>
<evidence type="ECO:0000256" key="3">
    <source>
        <dbReference type="ARBA" id="ARBA00004922"/>
    </source>
</evidence>
<dbReference type="EC" id="2.4.1.-" evidence="18"/>
<dbReference type="InterPro" id="IPR001173">
    <property type="entry name" value="Glyco_trans_2-like"/>
</dbReference>
<sequence>MRYIKVKHLQYCKIILATSVVWFLLDIFLIMYFFECANPTANCETKVKQTEKQGLLKKIFGFGDKAPTGPGEMGKAVHIPKAEEERMKEMFKINQFNLMASDLISVNRSLPDVRMEACKSKSYENSELDTSVIIVFHNEAWSTLLRTIHSVINRSPRHLLKEIILVDDASEREFLGKPLENYIKNLSVPVHVERMEQRNGLVRARLRGAKRSLGKVLTFLDAHCECTTGWLEPLLEEIRKNRRAVVCPIIDVISDDTFEYITGSDMTWGGFNWKLNFRWYPVSQREMDRRGNDRSLPLRTPTMAGGLFSIHRDYFYEVGSYDSGMDIWGGENLEMSFRIWQCGGEIMIVTCSRVGHVFRKLSPYSWPGGVAKILNTNTRRTVEVWMDSYKEFFYKVNPGVKGTDFGDITERLALREKLQCKPFRWYLQNIYPESQMPLNYAYLGEIRQKATNLCLDSMGRKQGENVGAVGCHNLGGNQVFAFTAKKELQTDDLCLDVSAIGGPVKLFKCHGLSGNQLWEYDKETFALKHVNSKQCLGAPKTGDMPTISTCTGEMSQKWLLKDFEWDKLNA</sequence>
<evidence type="ECO:0000256" key="4">
    <source>
        <dbReference type="ARBA" id="ARBA00005680"/>
    </source>
</evidence>
<keyword evidence="14 18" id="KW-0472">Membrane</keyword>
<comment type="subcellular location">
    <subcellularLocation>
        <location evidence="2 18">Golgi apparatus membrane</location>
        <topology evidence="2 18">Single-pass type II membrane protein</topology>
    </subcellularLocation>
</comment>
<evidence type="ECO:0000256" key="7">
    <source>
        <dbReference type="ARBA" id="ARBA00022679"/>
    </source>
</evidence>
<keyword evidence="12 18" id="KW-1133">Transmembrane helix</keyword>
<dbReference type="InterPro" id="IPR029044">
    <property type="entry name" value="Nucleotide-diphossugar_trans"/>
</dbReference>
<dbReference type="OrthoDB" id="330637at2759"/>
<dbReference type="Proteomes" id="UP000549394">
    <property type="component" value="Unassembled WGS sequence"/>
</dbReference>
<comment type="cofactor">
    <cofactor evidence="1 18">
        <name>Mn(2+)</name>
        <dbReference type="ChEBI" id="CHEBI:29035"/>
    </cofactor>
</comment>
<feature type="domain" description="Ricin B lectin" evidence="19">
    <location>
        <begin position="440"/>
        <end position="561"/>
    </location>
</feature>
<evidence type="ECO:0000256" key="5">
    <source>
        <dbReference type="ARBA" id="ARBA00012644"/>
    </source>
</evidence>
<dbReference type="AlphaFoldDB" id="A0A7I8V886"/>
<feature type="transmembrane region" description="Helical" evidence="18">
    <location>
        <begin position="12"/>
        <end position="34"/>
    </location>
</feature>
<evidence type="ECO:0000256" key="10">
    <source>
        <dbReference type="ARBA" id="ARBA00022734"/>
    </source>
</evidence>
<evidence type="ECO:0000256" key="1">
    <source>
        <dbReference type="ARBA" id="ARBA00001936"/>
    </source>
</evidence>
<dbReference type="PANTHER" id="PTHR11675">
    <property type="entry name" value="N-ACETYLGALACTOSAMINYLTRANSFERASE"/>
    <property type="match status" value="1"/>
</dbReference>
<accession>A0A7I8V886</accession>
<comment type="pathway">
    <text evidence="3 18">Protein modification; protein glycosylation.</text>
</comment>
<evidence type="ECO:0000256" key="17">
    <source>
        <dbReference type="ARBA" id="ARBA00023211"/>
    </source>
</evidence>
<dbReference type="UniPathway" id="UPA00378"/>
<dbReference type="FunFam" id="3.90.550.10:FF:000005">
    <property type="entry name" value="Polypeptide N-acetylgalactosaminyltransferase"/>
    <property type="match status" value="1"/>
</dbReference>
<comment type="caution">
    <text evidence="20">The sequence shown here is derived from an EMBL/GenBank/DDBJ whole genome shotgun (WGS) entry which is preliminary data.</text>
</comment>
<keyword evidence="9" id="KW-0479">Metal-binding</keyword>
<keyword evidence="15 18" id="KW-1015">Disulfide bond</keyword>
<dbReference type="PROSITE" id="PS50231">
    <property type="entry name" value="RICIN_B_LECTIN"/>
    <property type="match status" value="1"/>
</dbReference>
<dbReference type="InterPro" id="IPR000772">
    <property type="entry name" value="Ricin_B_lectin"/>
</dbReference>
<evidence type="ECO:0000256" key="18">
    <source>
        <dbReference type="RuleBase" id="RU361242"/>
    </source>
</evidence>
<dbReference type="Pfam" id="PF00535">
    <property type="entry name" value="Glycos_transf_2"/>
    <property type="match status" value="1"/>
</dbReference>
<dbReference type="Gene3D" id="2.80.10.50">
    <property type="match status" value="1"/>
</dbReference>
<dbReference type="GO" id="GO:0004653">
    <property type="term" value="F:polypeptide N-acetylgalactosaminyltransferase activity"/>
    <property type="evidence" value="ECO:0007669"/>
    <property type="project" value="TreeGrafter"/>
</dbReference>
<dbReference type="SMART" id="SM00458">
    <property type="entry name" value="RICIN"/>
    <property type="match status" value="1"/>
</dbReference>
<evidence type="ECO:0000256" key="13">
    <source>
        <dbReference type="ARBA" id="ARBA00023034"/>
    </source>
</evidence>
<dbReference type="FunFam" id="2.80.10.50:FF:000047">
    <property type="entry name" value="Polypeptide N-acetylgalactosaminyltransferase"/>
    <property type="match status" value="1"/>
</dbReference>
<evidence type="ECO:0000256" key="16">
    <source>
        <dbReference type="ARBA" id="ARBA00023180"/>
    </source>
</evidence>
<evidence type="ECO:0000256" key="9">
    <source>
        <dbReference type="ARBA" id="ARBA00022723"/>
    </source>
</evidence>
<keyword evidence="16" id="KW-0325">Glycoprotein</keyword>